<name>E9Q1E1_MOUSE</name>
<dbReference type="AlphaFoldDB" id="E9Q1E1"/>
<reference evidence="1" key="3">
    <citation type="submission" date="2025-08" db="UniProtKB">
        <authorList>
            <consortium name="Ensembl"/>
        </authorList>
    </citation>
    <scope>IDENTIFICATION</scope>
    <source>
        <strain evidence="1">C57BL/6J</strain>
    </source>
</reference>
<reference evidence="1" key="4">
    <citation type="submission" date="2025-09" db="UniProtKB">
        <authorList>
            <consortium name="Ensembl"/>
        </authorList>
    </citation>
    <scope>IDENTIFICATION</scope>
    <source>
        <strain evidence="1">C57BL/6J</strain>
    </source>
</reference>
<dbReference type="Ensembl" id="ENSMUST00000163450.8">
    <property type="protein sequence ID" value="ENSMUSP00000127689.2"/>
    <property type="gene ID" value="ENSMUSG00000025272.17"/>
</dbReference>
<accession>E9Q1E1</accession>
<keyword evidence="3" id="KW-1185">Reference proteome</keyword>
<sequence>MEKKELEIITGGSHGAGGFHHPEMWPFCRKGQISW</sequence>
<evidence type="ECO:0000313" key="2">
    <source>
        <dbReference type="MGI" id="MGI:1928994"/>
    </source>
</evidence>
<dbReference type="Proteomes" id="UP000000589">
    <property type="component" value="Chromosome X"/>
</dbReference>
<organism evidence="1 3">
    <name type="scientific">Mus musculus</name>
    <name type="common">Mouse</name>
    <dbReference type="NCBI Taxonomy" id="10090"/>
    <lineage>
        <taxon>Eukaryota</taxon>
        <taxon>Metazoa</taxon>
        <taxon>Chordata</taxon>
        <taxon>Craniata</taxon>
        <taxon>Vertebrata</taxon>
        <taxon>Euteleostomi</taxon>
        <taxon>Mammalia</taxon>
        <taxon>Eutheria</taxon>
        <taxon>Euarchontoglires</taxon>
        <taxon>Glires</taxon>
        <taxon>Rodentia</taxon>
        <taxon>Myomorpha</taxon>
        <taxon>Muroidea</taxon>
        <taxon>Muridae</taxon>
        <taxon>Murinae</taxon>
        <taxon>Mus</taxon>
        <taxon>Mus</taxon>
    </lineage>
</organism>
<evidence type="ECO:0000313" key="3">
    <source>
        <dbReference type="Proteomes" id="UP000000589"/>
    </source>
</evidence>
<evidence type="ECO:0000313" key="1">
    <source>
        <dbReference type="Ensembl" id="ENSMUSP00000127689.2"/>
    </source>
</evidence>
<dbReference type="GeneTree" id="ENSGT00940000162763"/>
<reference evidence="1 3" key="2">
    <citation type="journal article" date="2011" name="PLoS Biol.">
        <title>Modernizing reference genome assemblies.</title>
        <authorList>
            <person name="Church D.M."/>
            <person name="Schneider V.A."/>
            <person name="Graves T."/>
            <person name="Auger K."/>
            <person name="Cunningham F."/>
            <person name="Bouk N."/>
            <person name="Chen H.C."/>
            <person name="Agarwala R."/>
            <person name="McLaren W.M."/>
            <person name="Ritchie G.R."/>
            <person name="Albracht D."/>
            <person name="Kremitzki M."/>
            <person name="Rock S."/>
            <person name="Kotkiewicz H."/>
            <person name="Kremitzki C."/>
            <person name="Wollam A."/>
            <person name="Trani L."/>
            <person name="Fulton L."/>
            <person name="Fulton R."/>
            <person name="Matthews L."/>
            <person name="Whitehead S."/>
            <person name="Chow W."/>
            <person name="Torrance J."/>
            <person name="Dunn M."/>
            <person name="Harden G."/>
            <person name="Threadgold G."/>
            <person name="Wood J."/>
            <person name="Collins J."/>
            <person name="Heath P."/>
            <person name="Griffiths G."/>
            <person name="Pelan S."/>
            <person name="Grafham D."/>
            <person name="Eichler E.E."/>
            <person name="Weinstock G."/>
            <person name="Mardis E.R."/>
            <person name="Wilson R.K."/>
            <person name="Howe K."/>
            <person name="Flicek P."/>
            <person name="Hubbard T."/>
        </authorList>
    </citation>
    <scope>NUCLEOTIDE SEQUENCE [LARGE SCALE GENOMIC DNA]</scope>
    <source>
        <strain evidence="1 3">C57BL/6J</strain>
    </source>
</reference>
<dbReference type="AGR" id="MGI:1928994"/>
<reference evidence="1 3" key="1">
    <citation type="journal article" date="2009" name="PLoS Biol.">
        <title>Lineage-specific biology revealed by a finished genome assembly of the mouse.</title>
        <authorList>
            <consortium name="Mouse Genome Sequencing Consortium"/>
            <person name="Church D.M."/>
            <person name="Goodstadt L."/>
            <person name="Hillier L.W."/>
            <person name="Zody M.C."/>
            <person name="Goldstein S."/>
            <person name="She X."/>
            <person name="Bult C.J."/>
            <person name="Agarwala R."/>
            <person name="Cherry J.L."/>
            <person name="DiCuccio M."/>
            <person name="Hlavina W."/>
            <person name="Kapustin Y."/>
            <person name="Meric P."/>
            <person name="Maglott D."/>
            <person name="Birtle Z."/>
            <person name="Marques A.C."/>
            <person name="Graves T."/>
            <person name="Zhou S."/>
            <person name="Teague B."/>
            <person name="Potamousis K."/>
            <person name="Churas C."/>
            <person name="Place M."/>
            <person name="Herschleb J."/>
            <person name="Runnheim R."/>
            <person name="Forrest D."/>
            <person name="Amos-Landgraf J."/>
            <person name="Schwartz D.C."/>
            <person name="Cheng Z."/>
            <person name="Lindblad-Toh K."/>
            <person name="Eichler E.E."/>
            <person name="Ponting C.P."/>
        </authorList>
    </citation>
    <scope>NUCLEOTIDE SEQUENCE [LARGE SCALE GENOMIC DNA]</scope>
    <source>
        <strain evidence="1 3">C57BL/6J</strain>
    </source>
</reference>
<proteinExistence type="predicted"/>
<protein>
    <submittedName>
        <fullName evidence="1">Trophinin</fullName>
    </submittedName>
</protein>
<dbReference type="ExpressionAtlas" id="E9Q1E1">
    <property type="expression patterns" value="baseline and differential"/>
</dbReference>
<gene>
    <name evidence="1 2" type="primary">Tro</name>
</gene>
<dbReference type="Bgee" id="ENSMUSG00000025272">
    <property type="expression patterns" value="Expressed in entorhinal cortex and 189 other cell types or tissues"/>
</dbReference>
<dbReference type="HOGENOM" id="CLU_3368342_0_0_1"/>
<dbReference type="VEuPathDB" id="HostDB:ENSMUSG00000025272"/>
<dbReference type="MGI" id="MGI:1928994">
    <property type="gene designation" value="Tro"/>
</dbReference>
<dbReference type="Antibodypedia" id="62228">
    <property type="antibodies" value="66 antibodies from 17 providers"/>
</dbReference>